<keyword evidence="2" id="KW-0472">Membrane</keyword>
<gene>
    <name evidence="3" type="ORF">FGO68_gene6381</name>
</gene>
<comment type="caution">
    <text evidence="3">The sequence shown here is derived from an EMBL/GenBank/DDBJ whole genome shotgun (WGS) entry which is preliminary data.</text>
</comment>
<dbReference type="AlphaFoldDB" id="A0A8J8P0T4"/>
<evidence type="ECO:0000256" key="2">
    <source>
        <dbReference type="SAM" id="Phobius"/>
    </source>
</evidence>
<dbReference type="SUPFAM" id="SSF49562">
    <property type="entry name" value="C2 domain (Calcium/lipid-binding domain, CaLB)"/>
    <property type="match status" value="1"/>
</dbReference>
<organism evidence="3 4">
    <name type="scientific">Halteria grandinella</name>
    <dbReference type="NCBI Taxonomy" id="5974"/>
    <lineage>
        <taxon>Eukaryota</taxon>
        <taxon>Sar</taxon>
        <taxon>Alveolata</taxon>
        <taxon>Ciliophora</taxon>
        <taxon>Intramacronucleata</taxon>
        <taxon>Spirotrichea</taxon>
        <taxon>Stichotrichia</taxon>
        <taxon>Sporadotrichida</taxon>
        <taxon>Halteriidae</taxon>
        <taxon>Halteria</taxon>
    </lineage>
</organism>
<name>A0A8J8P0T4_HALGN</name>
<keyword evidence="4" id="KW-1185">Reference proteome</keyword>
<feature type="transmembrane region" description="Helical" evidence="2">
    <location>
        <begin position="552"/>
        <end position="574"/>
    </location>
</feature>
<dbReference type="EMBL" id="RRYP01003689">
    <property type="protein sequence ID" value="TNV83576.1"/>
    <property type="molecule type" value="Genomic_DNA"/>
</dbReference>
<evidence type="ECO:0000313" key="4">
    <source>
        <dbReference type="Proteomes" id="UP000785679"/>
    </source>
</evidence>
<evidence type="ECO:0008006" key="5">
    <source>
        <dbReference type="Google" id="ProtNLM"/>
    </source>
</evidence>
<keyword evidence="2" id="KW-0812">Transmembrane</keyword>
<reference evidence="3" key="1">
    <citation type="submission" date="2019-06" db="EMBL/GenBank/DDBJ databases">
        <authorList>
            <person name="Zheng W."/>
        </authorList>
    </citation>
    <scope>NUCLEOTIDE SEQUENCE</scope>
    <source>
        <strain evidence="3">QDHG01</strain>
    </source>
</reference>
<keyword evidence="2" id="KW-1133">Transmembrane helix</keyword>
<proteinExistence type="predicted"/>
<sequence length="676" mass="76092">MDKRNTNELVSHNKSEAMNHRASGVALNSSNNLGSIHSQIIQPQTQLSGMSPPVAIPQQNQSQQQTSKERSSLFIMNQKVHEELEKIKQAQISQQTSISKSQTPAKRLSITKPKIMTNQNSAPLQDAQTFSNGPLLKYNNAGVTQQTSLASTNVTLVSLGTGIQSDLWSSNNNISVTIPLKPSSFMQEVLQNRINHTKSNIMTSNSPSPKAMSSMKQHFIEPKQLENSLLMLGRVMDQPIKSFLSEELSEKVLKTGCIPTTVSSSNMHLEQDGQIEARASHGGGGNLIKLKIKCGLGLLKPFVQVRYNDKSMEQFLKPSEDINNSIWDCVFNFYHNLKQDTIKVECFDIESANHQDYQIMGLVDVKLNQVIIAPNQQQLKSVLILKNGKPVTTLAVECSIESQKQQQNNSHSKQDSGDWKFGNQKLEAQVYQNNNAFSGAQVDISRNTQYGAQQLIGTVSAKTLANLRNMQQPVKKPLIASSLSQLGSLPATHQTNPSGSIILTKTESGYRKRPLPGNKRRLLPKVVIVLKSQRNLNNERGRIIINTLRVQLQWGFVIIIVLIAVAKQYGFPFINIRDDGINGKPCNESREAKYFIKQWDAKPYGRPTKKKRRKIWKQQSPILRGSHFWKYWPKHRRLPPLSPLRIVQGPQRFLVRETQILSQYACCFNDQQEIYK</sequence>
<feature type="region of interest" description="Disordered" evidence="1">
    <location>
        <begin position="45"/>
        <end position="71"/>
    </location>
</feature>
<accession>A0A8J8P0T4</accession>
<protein>
    <recommendedName>
        <fullName evidence="5">C2 domain-containing protein</fullName>
    </recommendedName>
</protein>
<dbReference type="InterPro" id="IPR035892">
    <property type="entry name" value="C2_domain_sf"/>
</dbReference>
<evidence type="ECO:0000256" key="1">
    <source>
        <dbReference type="SAM" id="MobiDB-lite"/>
    </source>
</evidence>
<dbReference type="Proteomes" id="UP000785679">
    <property type="component" value="Unassembled WGS sequence"/>
</dbReference>
<evidence type="ECO:0000313" key="3">
    <source>
        <dbReference type="EMBL" id="TNV83576.1"/>
    </source>
</evidence>